<dbReference type="Proteomes" id="UP000032534">
    <property type="component" value="Unassembled WGS sequence"/>
</dbReference>
<dbReference type="RefSeq" id="WP_044649050.1">
    <property type="nucleotide sequence ID" value="NZ_JTHP01000102.1"/>
</dbReference>
<keyword evidence="2" id="KW-1185">Reference proteome</keyword>
<name>A0A0D7WTX6_9BACL</name>
<evidence type="ECO:0000313" key="1">
    <source>
        <dbReference type="EMBL" id="KJD42631.1"/>
    </source>
</evidence>
<dbReference type="PATRIC" id="fig|159743.3.peg.6046"/>
<protein>
    <submittedName>
        <fullName evidence="1">Uncharacterized protein</fullName>
    </submittedName>
</protein>
<dbReference type="EMBL" id="JTHP01000102">
    <property type="protein sequence ID" value="KJD42631.1"/>
    <property type="molecule type" value="Genomic_DNA"/>
</dbReference>
<sequence>MADNFYCSIEIVKGFYPNHIWEFLNTLGDFKESENTYFYSKDAPNGQLDELEEFLIRQGIPFDRNSKGFCEIEPELRVYRPGLIDQVIIKNNDGYSYVPTDSLREVLSMKTSLSEIVDRISTLVEEVEPSYPELISYRIMWGKSDSKELFEPNATIEDRNIHVVAVLNDVL</sequence>
<dbReference type="AlphaFoldDB" id="A0A0D7WTX6"/>
<comment type="caution">
    <text evidence="1">The sequence shown here is derived from an EMBL/GenBank/DDBJ whole genome shotgun (WGS) entry which is preliminary data.</text>
</comment>
<gene>
    <name evidence="1" type="ORF">QD47_27150</name>
</gene>
<organism evidence="1 2">
    <name type="scientific">Paenibacillus terrae</name>
    <dbReference type="NCBI Taxonomy" id="159743"/>
    <lineage>
        <taxon>Bacteria</taxon>
        <taxon>Bacillati</taxon>
        <taxon>Bacillota</taxon>
        <taxon>Bacilli</taxon>
        <taxon>Bacillales</taxon>
        <taxon>Paenibacillaceae</taxon>
        <taxon>Paenibacillus</taxon>
    </lineage>
</organism>
<proteinExistence type="predicted"/>
<reference evidence="1 2" key="1">
    <citation type="submission" date="2014-11" db="EMBL/GenBank/DDBJ databases">
        <title>Draft Genome Sequences of Paenibacillus polymyxa NRRL B-30509 and Paenibacillus terrae NRRL B-30644, Strains from a Poultry Environment that Produce Tridecaptin A and Paenicidins.</title>
        <authorList>
            <person name="van Belkum M.J."/>
            <person name="Lohans C.T."/>
            <person name="Vederas J.C."/>
        </authorList>
    </citation>
    <scope>NUCLEOTIDE SEQUENCE [LARGE SCALE GENOMIC DNA]</scope>
    <source>
        <strain evidence="1 2">NRRL B-30644</strain>
    </source>
</reference>
<dbReference type="OrthoDB" id="9981776at2"/>
<accession>A0A0D7WTX6</accession>
<evidence type="ECO:0000313" key="2">
    <source>
        <dbReference type="Proteomes" id="UP000032534"/>
    </source>
</evidence>